<evidence type="ECO:0000313" key="2">
    <source>
        <dbReference type="EMBL" id="GGE35381.1"/>
    </source>
</evidence>
<comment type="caution">
    <text evidence="2">The sequence shown here is derived from an EMBL/GenBank/DDBJ whole genome shotgun (WGS) entry which is preliminary data.</text>
</comment>
<dbReference type="InterPro" id="IPR008969">
    <property type="entry name" value="CarboxyPept-like_regulatory"/>
</dbReference>
<dbReference type="Gene3D" id="2.130.10.10">
    <property type="entry name" value="YVTN repeat-like/Quinoprotein amine dehydrogenase"/>
    <property type="match status" value="1"/>
</dbReference>
<reference evidence="2" key="1">
    <citation type="journal article" date="2014" name="Int. J. Syst. Evol. Microbiol.">
        <title>Complete genome sequence of Corynebacterium casei LMG S-19264T (=DSM 44701T), isolated from a smear-ripened cheese.</title>
        <authorList>
            <consortium name="US DOE Joint Genome Institute (JGI-PGF)"/>
            <person name="Walter F."/>
            <person name="Albersmeier A."/>
            <person name="Kalinowski J."/>
            <person name="Ruckert C."/>
        </authorList>
    </citation>
    <scope>NUCLEOTIDE SEQUENCE</scope>
    <source>
        <strain evidence="2">CGMCC 1.15966</strain>
    </source>
</reference>
<sequence>MNRQSLLLYILGILLLVTNSCKKDDIEKIITAKLEVKVLDKQNNPIEEAEVELVDLHQKKMTSYSGQAVFEKTKVGEVKVIVRKQHFLDQVQTLMLKKDQENQLNVVLEDGDPYLELEFLTLKLKGKNSESVIAVKSNAAWTVESDVEWLTVDKKSATGNTSVLAFATENLSDEEREGNLKFRISDSTILIKVTQQVNLRLVAHTGGNTPLSDSIFFTFNKPIKINTISNKYELCLPTDMGSNLSDGGKTIKFKYGCASLGRSFPIYYSVTDYDGNTLSETVQIDCFSKKASIGTEVGVHKIIMDRDNKSLWVLARGPQLEFASKLVKMDLESFKIVQEITLPEAPIDFVINPYNQLMYVTTDQKPEIYVYDPKNGKKIKTITLKVLKGDNEMYPFIYPEDILFTNSGFGMVNVGNIQASGEVWKAIDASKNDSIYKHPSVENEFYKSIKVPVLVNGGNDIVGYLDGTSPIILNGKTKTYSKFFESPVPFPFNPFFFSNPKGNKLLINGYWEDALLEFPSMKVINRSYNGVVPWAFSNEEGEENSIFALTVTRGDYLSLLNYSLTKTDLYFPNSITPDNGSYAVSKDNKYFIAAYYDAIYRFDKVMFSARYNYNIVSPTGRVNGQPAVRSFR</sequence>
<dbReference type="InterPro" id="IPR024361">
    <property type="entry name" value="BACON"/>
</dbReference>
<dbReference type="EMBL" id="BMKM01000017">
    <property type="protein sequence ID" value="GGE35381.1"/>
    <property type="molecule type" value="Genomic_DNA"/>
</dbReference>
<dbReference type="Proteomes" id="UP000614460">
    <property type="component" value="Unassembled WGS sequence"/>
</dbReference>
<dbReference type="Gene3D" id="2.60.40.1120">
    <property type="entry name" value="Carboxypeptidase-like, regulatory domain"/>
    <property type="match status" value="1"/>
</dbReference>
<dbReference type="Pfam" id="PF13004">
    <property type="entry name" value="BACON"/>
    <property type="match status" value="1"/>
</dbReference>
<dbReference type="InterPro" id="IPR011044">
    <property type="entry name" value="Quino_amine_DH_bsu"/>
</dbReference>
<evidence type="ECO:0000313" key="3">
    <source>
        <dbReference type="Proteomes" id="UP000614460"/>
    </source>
</evidence>
<dbReference type="SUPFAM" id="SSF49464">
    <property type="entry name" value="Carboxypeptidase regulatory domain-like"/>
    <property type="match status" value="1"/>
</dbReference>
<dbReference type="CDD" id="cd14948">
    <property type="entry name" value="BACON"/>
    <property type="match status" value="1"/>
</dbReference>
<protein>
    <recommendedName>
        <fullName evidence="1">BACON domain-containing protein</fullName>
    </recommendedName>
</protein>
<dbReference type="InterPro" id="IPR013783">
    <property type="entry name" value="Ig-like_fold"/>
</dbReference>
<keyword evidence="3" id="KW-1185">Reference proteome</keyword>
<reference evidence="2" key="2">
    <citation type="submission" date="2020-09" db="EMBL/GenBank/DDBJ databases">
        <authorList>
            <person name="Sun Q."/>
            <person name="Zhou Y."/>
        </authorList>
    </citation>
    <scope>NUCLEOTIDE SEQUENCE</scope>
    <source>
        <strain evidence="2">CGMCC 1.15966</strain>
    </source>
</reference>
<gene>
    <name evidence="2" type="ORF">GCM10011516_36190</name>
</gene>
<dbReference type="AlphaFoldDB" id="A0A8H9KXL3"/>
<accession>A0A8H9KXL3</accession>
<dbReference type="RefSeq" id="WP_182498307.1">
    <property type="nucleotide sequence ID" value="NZ_BMKM01000017.1"/>
</dbReference>
<dbReference type="SUPFAM" id="SSF50969">
    <property type="entry name" value="YVTN repeat-like/Quinoprotein amine dehydrogenase"/>
    <property type="match status" value="1"/>
</dbReference>
<organism evidence="2 3">
    <name type="scientific">Sphingobacterium cellulitidis</name>
    <dbReference type="NCBI Taxonomy" id="1768011"/>
    <lineage>
        <taxon>Bacteria</taxon>
        <taxon>Pseudomonadati</taxon>
        <taxon>Bacteroidota</taxon>
        <taxon>Sphingobacteriia</taxon>
        <taxon>Sphingobacteriales</taxon>
        <taxon>Sphingobacteriaceae</taxon>
        <taxon>Sphingobacterium</taxon>
    </lineage>
</organism>
<evidence type="ECO:0000259" key="1">
    <source>
        <dbReference type="Pfam" id="PF13004"/>
    </source>
</evidence>
<name>A0A8H9KXL3_9SPHI</name>
<proteinExistence type="predicted"/>
<dbReference type="InterPro" id="IPR015943">
    <property type="entry name" value="WD40/YVTN_repeat-like_dom_sf"/>
</dbReference>
<feature type="domain" description="BACON" evidence="1">
    <location>
        <begin position="140"/>
        <end position="195"/>
    </location>
</feature>
<dbReference type="Gene3D" id="2.60.40.10">
    <property type="entry name" value="Immunoglobulins"/>
    <property type="match status" value="1"/>
</dbReference>